<protein>
    <submittedName>
        <fullName evidence="4">Nucleoside hydrolase</fullName>
    </submittedName>
</protein>
<dbReference type="RefSeq" id="WP_207600810.1">
    <property type="nucleotide sequence ID" value="NZ_JAFNJU010000016.1"/>
</dbReference>
<keyword evidence="1 4" id="KW-0378">Hydrolase</keyword>
<name>A0A939HEX6_9CLOT</name>
<dbReference type="GO" id="GO:0006152">
    <property type="term" value="P:purine nucleoside catabolic process"/>
    <property type="evidence" value="ECO:0007669"/>
    <property type="project" value="TreeGrafter"/>
</dbReference>
<dbReference type="AlphaFoldDB" id="A0A939HEX6"/>
<proteinExistence type="predicted"/>
<evidence type="ECO:0000259" key="3">
    <source>
        <dbReference type="Pfam" id="PF01156"/>
    </source>
</evidence>
<dbReference type="PANTHER" id="PTHR12304:SF15">
    <property type="entry name" value="NON-SPECIFIC RIBONUCLEOSIDE HYDROLASE RIHC"/>
    <property type="match status" value="1"/>
</dbReference>
<organism evidence="4 5">
    <name type="scientific">Proteiniclasticum aestuarii</name>
    <dbReference type="NCBI Taxonomy" id="2817862"/>
    <lineage>
        <taxon>Bacteria</taxon>
        <taxon>Bacillati</taxon>
        <taxon>Bacillota</taxon>
        <taxon>Clostridia</taxon>
        <taxon>Eubacteriales</taxon>
        <taxon>Clostridiaceae</taxon>
        <taxon>Proteiniclasticum</taxon>
    </lineage>
</organism>
<evidence type="ECO:0000256" key="1">
    <source>
        <dbReference type="ARBA" id="ARBA00022801"/>
    </source>
</evidence>
<keyword evidence="2" id="KW-0326">Glycosidase</keyword>
<dbReference type="GO" id="GO:0008477">
    <property type="term" value="F:purine nucleosidase activity"/>
    <property type="evidence" value="ECO:0007669"/>
    <property type="project" value="TreeGrafter"/>
</dbReference>
<dbReference type="InterPro" id="IPR023186">
    <property type="entry name" value="IUNH"/>
</dbReference>
<sequence>MKKYPLILDCDPGVDDVFAILLAHVTPEIDLKAICSVSGNVDILKTTYNARLIAGLLDAPCIVAEGASRPLLREPPPLGTVHGRDGLGGYAHEFGEDRLHTLSALKALDVYRKILLESEEPVYIAAVGPLTNLAILFLAYPELKSKIAAVSIMGGGIRRGNITPYSEFNFHKDPEAADIVMKSGVKLLLCGLDVTLRATLTEKEINTMKAYQSEFSEFSMKILSSYTSKDTAIHDPCAILALTEPEKFVYEDQYVEIDTREGITRGMSYVDSRKSQEKKPNCRVFYDMDQGFFRKSILDALKPEV</sequence>
<evidence type="ECO:0000313" key="4">
    <source>
        <dbReference type="EMBL" id="MBO1266285.1"/>
    </source>
</evidence>
<dbReference type="InterPro" id="IPR001910">
    <property type="entry name" value="Inosine/uridine_hydrolase_dom"/>
</dbReference>
<accession>A0A939HEX6</accession>
<evidence type="ECO:0000256" key="2">
    <source>
        <dbReference type="ARBA" id="ARBA00023295"/>
    </source>
</evidence>
<feature type="domain" description="Inosine/uridine-preferring nucleoside hydrolase" evidence="3">
    <location>
        <begin position="6"/>
        <end position="294"/>
    </location>
</feature>
<dbReference type="SUPFAM" id="SSF53590">
    <property type="entry name" value="Nucleoside hydrolase"/>
    <property type="match status" value="1"/>
</dbReference>
<dbReference type="Gene3D" id="3.90.245.10">
    <property type="entry name" value="Ribonucleoside hydrolase-like"/>
    <property type="match status" value="1"/>
</dbReference>
<dbReference type="EMBL" id="JAFNJU010000016">
    <property type="protein sequence ID" value="MBO1266285.1"/>
    <property type="molecule type" value="Genomic_DNA"/>
</dbReference>
<dbReference type="GO" id="GO:0005829">
    <property type="term" value="C:cytosol"/>
    <property type="evidence" value="ECO:0007669"/>
    <property type="project" value="TreeGrafter"/>
</dbReference>
<dbReference type="PANTHER" id="PTHR12304">
    <property type="entry name" value="INOSINE-URIDINE PREFERRING NUCLEOSIDE HYDROLASE"/>
    <property type="match status" value="1"/>
</dbReference>
<comment type="caution">
    <text evidence="4">The sequence shown here is derived from an EMBL/GenBank/DDBJ whole genome shotgun (WGS) entry which is preliminary data.</text>
</comment>
<dbReference type="Proteomes" id="UP000664218">
    <property type="component" value="Unassembled WGS sequence"/>
</dbReference>
<keyword evidence="5" id="KW-1185">Reference proteome</keyword>
<evidence type="ECO:0000313" key="5">
    <source>
        <dbReference type="Proteomes" id="UP000664218"/>
    </source>
</evidence>
<dbReference type="Pfam" id="PF01156">
    <property type="entry name" value="IU_nuc_hydro"/>
    <property type="match status" value="1"/>
</dbReference>
<dbReference type="InterPro" id="IPR036452">
    <property type="entry name" value="Ribo_hydro-like"/>
</dbReference>
<reference evidence="4" key="1">
    <citation type="submission" date="2021-03" db="EMBL/GenBank/DDBJ databases">
        <title>Proteiniclasticum marinus sp. nov., isolated from tidal flat sediment.</title>
        <authorList>
            <person name="Namirimu T."/>
            <person name="Yang J.-A."/>
            <person name="Yang S.-H."/>
            <person name="Kim Y.-J."/>
            <person name="Kwon K.K."/>
        </authorList>
    </citation>
    <scope>NUCLEOTIDE SEQUENCE</scope>
    <source>
        <strain evidence="4">SCR006</strain>
    </source>
</reference>
<gene>
    <name evidence="4" type="ORF">J3A84_14705</name>
</gene>